<feature type="compositionally biased region" description="Acidic residues" evidence="2">
    <location>
        <begin position="915"/>
        <end position="925"/>
    </location>
</feature>
<evidence type="ECO:0000313" key="4">
    <source>
        <dbReference type="Proteomes" id="UP000193411"/>
    </source>
</evidence>
<feature type="compositionally biased region" description="Low complexity" evidence="2">
    <location>
        <begin position="901"/>
        <end position="914"/>
    </location>
</feature>
<dbReference type="AlphaFoldDB" id="A0A1Y2I0L8"/>
<keyword evidence="4" id="KW-1185">Reference proteome</keyword>
<evidence type="ECO:0000256" key="1">
    <source>
        <dbReference type="SAM" id="Coils"/>
    </source>
</evidence>
<feature type="region of interest" description="Disordered" evidence="2">
    <location>
        <begin position="900"/>
        <end position="946"/>
    </location>
</feature>
<keyword evidence="1" id="KW-0175">Coiled coil</keyword>
<accession>A0A1Y2I0L8</accession>
<dbReference type="EMBL" id="MCFL01000003">
    <property type="protein sequence ID" value="ORZ40406.1"/>
    <property type="molecule type" value="Genomic_DNA"/>
</dbReference>
<dbReference type="STRING" id="765915.A0A1Y2I0L8"/>
<feature type="coiled-coil region" evidence="1">
    <location>
        <begin position="143"/>
        <end position="230"/>
    </location>
</feature>
<evidence type="ECO:0000313" key="3">
    <source>
        <dbReference type="EMBL" id="ORZ40406.1"/>
    </source>
</evidence>
<name>A0A1Y2I0L8_9FUNG</name>
<comment type="caution">
    <text evidence="3">The sequence shown here is derived from an EMBL/GenBank/DDBJ whole genome shotgun (WGS) entry which is preliminary data.</text>
</comment>
<protein>
    <submittedName>
        <fullName evidence="3">Uncharacterized protein</fullName>
    </submittedName>
</protein>
<sequence length="946" mass="104573">MSPAPLASTSATAAASHASAIAVNTTAGGPATSKLPTRSVLALEVSLRERLSTSPASPHDARVRACLDTLTHIQNYAPTLAPMLKTVTAELEHAIYSDQLTMDPTLSAEMDRVTSLDRIPWFTLVSRLGDMRREELSETRDVLADLQHKLKVRERDVSLLQKRVIAAKQEIQARDERVAELETQVAEMHAQLARKNAEMDDIHRSYKEKLDQAAHERDSVEVQLTQANNTIERLSVFKTTKDAADDQMSARIWITEKRELVVPDPLRVTELSIREVETLQKQLYDILNCHLDDLEASLLQLRKKREILGASGREEDKLELDQIMSEFSAAMAQLDAEQRLLGEHKRGLQAAVAKYREAAECVEWTKFAHETQRKYAIALLFSSDGGVTFKPHKCVPYCARCGERVMVCPHMPAPGVTEVGGNATAAVKAAAALGWSWTVPLPPNTTHVQFRRPNLLISIPAKIVINDSFAINEDEHDDFVEMKLHRASRYFKVIWHYTFNKRGVKRPILPRVYTLDKLSRLMSDVYEARWTYESESLVNTSSFLDFFFDFMFQRFQVPLVAHRVIFEVLAALEHHQETNANIHLFVRHLAGSDSVVWKYFRLVAFYIALLDPLDVIKYRRLLHTLYPARSDALYEQLELEQQGYSSSSAKQLTCESVREQIKSMLRRRMEPNLRGFHRVLAKYDVQGNLTLGKQAFVDALGEALPHTDRELAGQQYEIAEKDFGGADKVSVERCAQIAAYCYVYQCNAAGWGLGMQGQGQAQSGGGDGAGSLPMSRLGTQSAFGSVADSLGSVSALPNINANSRPSNVRAGGRPRGMPMVWHLQDELGVNAKLEPDEVDNSDVRRIEKVLLAFTSGGHEAAGVISKVQEMIQKGSAAAAASAAASAAAESKSQQLASRTLAGFAEGSEDGSGSEADNDDNDDASETEQPSAIRKSGTVDAGGMVAV</sequence>
<gene>
    <name evidence="3" type="ORF">BCR44DRAFT_1509653</name>
</gene>
<evidence type="ECO:0000256" key="2">
    <source>
        <dbReference type="SAM" id="MobiDB-lite"/>
    </source>
</evidence>
<proteinExistence type="predicted"/>
<dbReference type="OrthoDB" id="2142729at2759"/>
<reference evidence="3 4" key="1">
    <citation type="submission" date="2016-07" db="EMBL/GenBank/DDBJ databases">
        <title>Pervasive Adenine N6-methylation of Active Genes in Fungi.</title>
        <authorList>
            <consortium name="DOE Joint Genome Institute"/>
            <person name="Mondo S.J."/>
            <person name="Dannebaum R.O."/>
            <person name="Kuo R.C."/>
            <person name="Labutti K."/>
            <person name="Haridas S."/>
            <person name="Kuo A."/>
            <person name="Salamov A."/>
            <person name="Ahrendt S.R."/>
            <person name="Lipzen A."/>
            <person name="Sullivan W."/>
            <person name="Andreopoulos W.B."/>
            <person name="Clum A."/>
            <person name="Lindquist E."/>
            <person name="Daum C."/>
            <person name="Ramamoorthy G.K."/>
            <person name="Gryganskyi A."/>
            <person name="Culley D."/>
            <person name="Magnuson J.K."/>
            <person name="James T.Y."/>
            <person name="O'Malley M.A."/>
            <person name="Stajich J.E."/>
            <person name="Spatafora J.W."/>
            <person name="Visel A."/>
            <person name="Grigoriev I.V."/>
        </authorList>
    </citation>
    <scope>NUCLEOTIDE SEQUENCE [LARGE SCALE GENOMIC DNA]</scope>
    <source>
        <strain evidence="3 4">PL171</strain>
    </source>
</reference>
<organism evidence="3 4">
    <name type="scientific">Catenaria anguillulae PL171</name>
    <dbReference type="NCBI Taxonomy" id="765915"/>
    <lineage>
        <taxon>Eukaryota</taxon>
        <taxon>Fungi</taxon>
        <taxon>Fungi incertae sedis</taxon>
        <taxon>Blastocladiomycota</taxon>
        <taxon>Blastocladiomycetes</taxon>
        <taxon>Blastocladiales</taxon>
        <taxon>Catenariaceae</taxon>
        <taxon>Catenaria</taxon>
    </lineage>
</organism>
<dbReference type="Proteomes" id="UP000193411">
    <property type="component" value="Unassembled WGS sequence"/>
</dbReference>